<dbReference type="Gene3D" id="1.10.260.40">
    <property type="entry name" value="lambda repressor-like DNA-binding domains"/>
    <property type="match status" value="1"/>
</dbReference>
<dbReference type="AlphaFoldDB" id="A0A2G9ZLY1"/>
<gene>
    <name evidence="2" type="ORF">COX22_00330</name>
</gene>
<sequence>MEIFSGHLRVLIELFTKLLKKLFCLLKMSIFSAKKISDDAELVASELVRVRQEKGLTLENATQALGLKAEYLLLIEKGAWSELPPGVYRRNYIKIYADWLGFDGAALARLGEDQGGVKFSGRLFHRPYVRTAAWEISRLLKIALLAVLILACFIYLGFYLETVFAPPRLELISPAENLVIASRTIIVAGRLEPEATLSINGEAVLADQEGNFQKEISLKSGVNTITIKARKKFGREQVVVRKILVEN</sequence>
<protein>
    <recommendedName>
        <fullName evidence="4">HTH cro/C1-type domain-containing protein</fullName>
    </recommendedName>
</protein>
<proteinExistence type="predicted"/>
<dbReference type="Gene3D" id="2.60.40.10">
    <property type="entry name" value="Immunoglobulins"/>
    <property type="match status" value="1"/>
</dbReference>
<dbReference type="InterPro" id="IPR050400">
    <property type="entry name" value="Bact_Cytoskel_RodZ"/>
</dbReference>
<dbReference type="InterPro" id="IPR013783">
    <property type="entry name" value="Ig-like_fold"/>
</dbReference>
<evidence type="ECO:0008006" key="4">
    <source>
        <dbReference type="Google" id="ProtNLM"/>
    </source>
</evidence>
<evidence type="ECO:0000313" key="3">
    <source>
        <dbReference type="Proteomes" id="UP000230729"/>
    </source>
</evidence>
<dbReference type="InterPro" id="IPR010982">
    <property type="entry name" value="Lambda_DNA-bd_dom_sf"/>
</dbReference>
<keyword evidence="1" id="KW-1133">Transmembrane helix</keyword>
<comment type="caution">
    <text evidence="2">The sequence shown here is derived from an EMBL/GenBank/DDBJ whole genome shotgun (WGS) entry which is preliminary data.</text>
</comment>
<accession>A0A2G9ZLY1</accession>
<keyword evidence="1" id="KW-0812">Transmembrane</keyword>
<name>A0A2G9ZLY1_9BACT</name>
<dbReference type="GO" id="GO:0003677">
    <property type="term" value="F:DNA binding"/>
    <property type="evidence" value="ECO:0007669"/>
    <property type="project" value="InterPro"/>
</dbReference>
<organism evidence="2 3">
    <name type="scientific">Candidatus Falkowbacteria bacterium CG23_combo_of_CG06-09_8_20_14_all_49_15</name>
    <dbReference type="NCBI Taxonomy" id="1974572"/>
    <lineage>
        <taxon>Bacteria</taxon>
        <taxon>Candidatus Falkowiibacteriota</taxon>
    </lineage>
</organism>
<dbReference type="PANTHER" id="PTHR34475:SF1">
    <property type="entry name" value="CYTOSKELETON PROTEIN RODZ"/>
    <property type="match status" value="1"/>
</dbReference>
<dbReference type="Pfam" id="PF09136">
    <property type="entry name" value="Glucodextran_B"/>
    <property type="match status" value="1"/>
</dbReference>
<evidence type="ECO:0000313" key="2">
    <source>
        <dbReference type="EMBL" id="PIP34186.1"/>
    </source>
</evidence>
<dbReference type="EMBL" id="PCSD01000004">
    <property type="protein sequence ID" value="PIP34186.1"/>
    <property type="molecule type" value="Genomic_DNA"/>
</dbReference>
<dbReference type="Proteomes" id="UP000230729">
    <property type="component" value="Unassembled WGS sequence"/>
</dbReference>
<dbReference type="PANTHER" id="PTHR34475">
    <property type="match status" value="1"/>
</dbReference>
<reference evidence="2 3" key="1">
    <citation type="submission" date="2017-09" db="EMBL/GenBank/DDBJ databases">
        <title>Depth-based differentiation of microbial function through sediment-hosted aquifers and enrichment of novel symbionts in the deep terrestrial subsurface.</title>
        <authorList>
            <person name="Probst A.J."/>
            <person name="Ladd B."/>
            <person name="Jarett J.K."/>
            <person name="Geller-Mcgrath D.E."/>
            <person name="Sieber C.M."/>
            <person name="Emerson J.B."/>
            <person name="Anantharaman K."/>
            <person name="Thomas B.C."/>
            <person name="Malmstrom R."/>
            <person name="Stieglmeier M."/>
            <person name="Klingl A."/>
            <person name="Woyke T."/>
            <person name="Ryan C.M."/>
            <person name="Banfield J.F."/>
        </authorList>
    </citation>
    <scope>NUCLEOTIDE SEQUENCE [LARGE SCALE GENOMIC DNA]</scope>
    <source>
        <strain evidence="2">CG23_combo_of_CG06-09_8_20_14_all_49_15</strain>
    </source>
</reference>
<keyword evidence="1" id="KW-0472">Membrane</keyword>
<evidence type="ECO:0000256" key="1">
    <source>
        <dbReference type="SAM" id="Phobius"/>
    </source>
</evidence>
<feature type="transmembrane region" description="Helical" evidence="1">
    <location>
        <begin position="139"/>
        <end position="160"/>
    </location>
</feature>
<dbReference type="Pfam" id="PF13413">
    <property type="entry name" value="HTH_25"/>
    <property type="match status" value="1"/>
</dbReference>